<feature type="binding site" evidence="3">
    <location>
        <position position="336"/>
    </location>
    <ligand>
        <name>Mg(2+)</name>
        <dbReference type="ChEBI" id="CHEBI:18420"/>
        <label>1</label>
    </ligand>
</feature>
<gene>
    <name evidence="5" type="ORF">GR257_25430</name>
</gene>
<dbReference type="GO" id="GO:0016787">
    <property type="term" value="F:hydrolase activity"/>
    <property type="evidence" value="ECO:0007669"/>
    <property type="project" value="UniProtKB-KW"/>
</dbReference>
<sequence>MIKGSNLNAAYRNDEYEQAIVNSSLWAAAGDALGWMTELSRGQDGVRYRTGKERVTAPVDWQRIIGGRSGVRVDLPAGTYSDDTQLRLGVSRSIRGNGTFDVETFAKIEVTVWQGYSLGAGLGSKAAAANLSKRGINWFSNFFNSDRQSYVNGGGNGAAMRIQPHVWGATGPLTEMIGQVFRDAIVTHGHPHGFCGAVFHALCLWDTLAARAVPSMNRAREFVSFLDNLPSIVEKDDELGQFWLPSWEREAKKAFPDAIKGFQMDALADIRTAEETIAAGNGRSYPLLLERIGCLSDKFRGSGFKTALAALALSELFAKQSIEDALIICANELASDTDTIATMAGALLGAISESEPAWEIQDRAYLEEEARRLARVALGQDQRTFTYPDVSSWQPPTSQSDAVVRFNDGLALAGLGPLVPRSKEYHSGNAAWQWFELPFGQTVLAKRRVENTVLIGEDQMPGEPRISTRAGPRSDPDGRQNRFAFNEIRTGADDRRSADARPPLPQREFPGIDEATDLIISSGFDDATLGRLVKQCIDETESIELTVSLASIVAKARLARKRRR</sequence>
<dbReference type="InterPro" id="IPR005502">
    <property type="entry name" value="Ribosyl_crysJ1"/>
</dbReference>
<reference evidence="5 6" key="1">
    <citation type="submission" date="2019-12" db="EMBL/GenBank/DDBJ databases">
        <title>Rhizobium genotypes associated with high levels of biological nitrogen fixation by grain legumes in a temperate-maritime cropping system.</title>
        <authorList>
            <person name="Maluk M."/>
            <person name="Francesc Ferrando Molina F."/>
            <person name="Lopez Del Egido L."/>
            <person name="Lafos M."/>
            <person name="Langarica-Fuentes A."/>
            <person name="Gebre Yohannes G."/>
            <person name="Young M.W."/>
            <person name="Martin P."/>
            <person name="Gantlett R."/>
            <person name="Kenicer G."/>
            <person name="Hawes C."/>
            <person name="Begg G.S."/>
            <person name="Quilliam R.S."/>
            <person name="Squire G.R."/>
            <person name="Poole P.S."/>
            <person name="Young P.W."/>
            <person name="Iannetta P.M."/>
            <person name="James E.K."/>
        </authorList>
    </citation>
    <scope>NUCLEOTIDE SEQUENCE [LARGE SCALE GENOMIC DNA]</scope>
    <source>
        <strain evidence="5 6">JHI54</strain>
    </source>
</reference>
<feature type="binding site" evidence="3">
    <location>
        <position position="339"/>
    </location>
    <ligand>
        <name>Mg(2+)</name>
        <dbReference type="ChEBI" id="CHEBI:18420"/>
        <label>1</label>
    </ligand>
</feature>
<evidence type="ECO:0000313" key="5">
    <source>
        <dbReference type="EMBL" id="NEK18158.1"/>
    </source>
</evidence>
<keyword evidence="3" id="KW-0460">Magnesium</keyword>
<dbReference type="PANTHER" id="PTHR16222:SF24">
    <property type="entry name" value="ADP-RIBOSYLHYDROLASE ARH3"/>
    <property type="match status" value="1"/>
</dbReference>
<dbReference type="InterPro" id="IPR050792">
    <property type="entry name" value="ADP-ribosylglycohydrolase"/>
</dbReference>
<dbReference type="RefSeq" id="WP_164048626.1">
    <property type="nucleotide sequence ID" value="NZ_WUFV01000018.1"/>
</dbReference>
<dbReference type="Proteomes" id="UP000471705">
    <property type="component" value="Unassembled WGS sequence"/>
</dbReference>
<protein>
    <submittedName>
        <fullName evidence="5">ADP-ribosylglycohydrolase family protein</fullName>
    </submittedName>
</protein>
<feature type="region of interest" description="Disordered" evidence="4">
    <location>
        <begin position="459"/>
        <end position="510"/>
    </location>
</feature>
<dbReference type="GO" id="GO:0046872">
    <property type="term" value="F:metal ion binding"/>
    <property type="evidence" value="ECO:0007669"/>
    <property type="project" value="UniProtKB-KW"/>
</dbReference>
<organism evidence="5 6">
    <name type="scientific">Rhizobium leguminosarum</name>
    <dbReference type="NCBI Taxonomy" id="384"/>
    <lineage>
        <taxon>Bacteria</taxon>
        <taxon>Pseudomonadati</taxon>
        <taxon>Pseudomonadota</taxon>
        <taxon>Alphaproteobacteria</taxon>
        <taxon>Hyphomicrobiales</taxon>
        <taxon>Rhizobiaceae</taxon>
        <taxon>Rhizobium/Agrobacterium group</taxon>
        <taxon>Rhizobium</taxon>
    </lineage>
</organism>
<evidence type="ECO:0000256" key="1">
    <source>
        <dbReference type="ARBA" id="ARBA00010702"/>
    </source>
</evidence>
<keyword evidence="2 5" id="KW-0378">Hydrolase</keyword>
<dbReference type="InterPro" id="IPR036705">
    <property type="entry name" value="Ribosyl_crysJ1_sf"/>
</dbReference>
<dbReference type="SUPFAM" id="SSF101478">
    <property type="entry name" value="ADP-ribosylglycohydrolase"/>
    <property type="match status" value="1"/>
</dbReference>
<feature type="binding site" evidence="3">
    <location>
        <position position="82"/>
    </location>
    <ligand>
        <name>Mg(2+)</name>
        <dbReference type="ChEBI" id="CHEBI:18420"/>
        <label>1</label>
    </ligand>
</feature>
<dbReference type="PANTHER" id="PTHR16222">
    <property type="entry name" value="ADP-RIBOSYLGLYCOHYDROLASE"/>
    <property type="match status" value="1"/>
</dbReference>
<dbReference type="Pfam" id="PF03747">
    <property type="entry name" value="ADP_ribosyl_GH"/>
    <property type="match status" value="1"/>
</dbReference>
<evidence type="ECO:0000256" key="3">
    <source>
        <dbReference type="PIRSR" id="PIRSR605502-1"/>
    </source>
</evidence>
<feature type="compositionally biased region" description="Basic and acidic residues" evidence="4">
    <location>
        <begin position="490"/>
        <end position="499"/>
    </location>
</feature>
<dbReference type="EMBL" id="WUFV01000018">
    <property type="protein sequence ID" value="NEK18158.1"/>
    <property type="molecule type" value="Genomic_DNA"/>
</dbReference>
<evidence type="ECO:0000256" key="2">
    <source>
        <dbReference type="ARBA" id="ARBA00022801"/>
    </source>
</evidence>
<feature type="binding site" evidence="3">
    <location>
        <position position="81"/>
    </location>
    <ligand>
        <name>Mg(2+)</name>
        <dbReference type="ChEBI" id="CHEBI:18420"/>
        <label>1</label>
    </ligand>
</feature>
<evidence type="ECO:0000256" key="4">
    <source>
        <dbReference type="SAM" id="MobiDB-lite"/>
    </source>
</evidence>
<dbReference type="AlphaFoldDB" id="A0A7K3VNU5"/>
<feature type="binding site" evidence="3">
    <location>
        <position position="83"/>
    </location>
    <ligand>
        <name>Mg(2+)</name>
        <dbReference type="ChEBI" id="CHEBI:18420"/>
        <label>1</label>
    </ligand>
</feature>
<comment type="similarity">
    <text evidence="1">Belongs to the ADP-ribosylglycohydrolase family.</text>
</comment>
<name>A0A7K3VNU5_RHILE</name>
<comment type="caution">
    <text evidence="5">The sequence shown here is derived from an EMBL/GenBank/DDBJ whole genome shotgun (WGS) entry which is preliminary data.</text>
</comment>
<proteinExistence type="inferred from homology"/>
<dbReference type="Gene3D" id="1.10.4080.10">
    <property type="entry name" value="ADP-ribosylation/Crystallin J1"/>
    <property type="match status" value="1"/>
</dbReference>
<comment type="cofactor">
    <cofactor evidence="3">
        <name>Mg(2+)</name>
        <dbReference type="ChEBI" id="CHEBI:18420"/>
    </cofactor>
    <text evidence="3">Binds 2 magnesium ions per subunit.</text>
</comment>
<feature type="binding site" evidence="3">
    <location>
        <position position="338"/>
    </location>
    <ligand>
        <name>Mg(2+)</name>
        <dbReference type="ChEBI" id="CHEBI:18420"/>
        <label>1</label>
    </ligand>
</feature>
<evidence type="ECO:0000313" key="6">
    <source>
        <dbReference type="Proteomes" id="UP000471705"/>
    </source>
</evidence>
<accession>A0A7K3VNU5</accession>
<keyword evidence="3" id="KW-0479">Metal-binding</keyword>